<comment type="similarity">
    <text evidence="1">Belongs to the peptidase C2 family.</text>
</comment>
<dbReference type="InterPro" id="IPR036213">
    <property type="entry name" value="Calpain_III_sf"/>
</dbReference>
<dbReference type="InterPro" id="IPR038765">
    <property type="entry name" value="Papain-like_cys_pep_sf"/>
</dbReference>
<dbReference type="InterPro" id="IPR022682">
    <property type="entry name" value="Calpain_domain_III"/>
</dbReference>
<evidence type="ECO:0000259" key="7">
    <source>
        <dbReference type="PROSITE" id="PS50203"/>
    </source>
</evidence>
<dbReference type="PANTHER" id="PTHR10183">
    <property type="entry name" value="CALPAIN"/>
    <property type="match status" value="1"/>
</dbReference>
<dbReference type="GO" id="GO:0004198">
    <property type="term" value="F:calcium-dependent cysteine-type endopeptidase activity"/>
    <property type="evidence" value="ECO:0007669"/>
    <property type="project" value="InterPro"/>
</dbReference>
<evidence type="ECO:0000256" key="3">
    <source>
        <dbReference type="ARBA" id="ARBA00022801"/>
    </source>
</evidence>
<accession>A0AAD5SG95</accession>
<dbReference type="SUPFAM" id="SSF49758">
    <property type="entry name" value="Calpain large subunit, middle domain (domain III)"/>
    <property type="match status" value="1"/>
</dbReference>
<evidence type="ECO:0000256" key="4">
    <source>
        <dbReference type="ARBA" id="ARBA00022807"/>
    </source>
</evidence>
<dbReference type="PROSITE" id="PS50203">
    <property type="entry name" value="CALPAIN_CAT"/>
    <property type="match status" value="1"/>
</dbReference>
<dbReference type="GO" id="GO:0005737">
    <property type="term" value="C:cytoplasm"/>
    <property type="evidence" value="ECO:0007669"/>
    <property type="project" value="TreeGrafter"/>
</dbReference>
<evidence type="ECO:0000256" key="6">
    <source>
        <dbReference type="SAM" id="MobiDB-lite"/>
    </source>
</evidence>
<sequence length="617" mass="68081">MEFTNNSLYTFMHKHVHQKNTLLSCCIVPGIENAGDADIHPTLTYTIISIFTIKIRMSNMRRRTVQLVKLRSPWGVVKFKGAWSMLSQAVPKREMRRLGLVSEEEGEFVMSFEDFLRNFTTLTICRLHHNAPKGVTTDSIIPRYAINDFYGSWSIARNTAGGSLNHPDTFPNNPQYLVQTDHACEIMVSLIQKDGGAVDVSMMQETLDESKRISNLSFASSIDVSWIQDSNQTLGIFSPTSQSFCQDPRPPPQPVTLQPSSQPNHQTCGILLLRVEQNRKYKIHTTNFRILHATPYTRSRDSFTRIQIPCAGRFMLLPTTFEPNREGDFLLRVVSSIGSGVKVWECWKDRPGERKVLVPWFGKGRGDGERGEKPYALVTVRRRRYPVGVLKAEVVSVSGVSEGTGIWKGKGVVFVEVGFSEGNVVEKTGRPLSAWAIGILGSVGSGQGKKGMGFKEGIGTVNNVLSGKHASLTVPPVGTSTVTGKPTISPLLRPIAPLSSAASTTSATSTSSSQTLTSSAPTPTQKVHTFLTPFLFPTHNPETASITLTAKSRNPLGLDMLLGSVVVNVSEYAEEGMRDRIWEVMMEMKGKEEEGGDEEVKGAVTVRIRWESSLEFL</sequence>
<keyword evidence="2" id="KW-0645">Protease</keyword>
<dbReference type="InterPro" id="IPR001300">
    <property type="entry name" value="Peptidase_C2_calpain_cat"/>
</dbReference>
<dbReference type="Gene3D" id="2.60.120.380">
    <property type="match status" value="1"/>
</dbReference>
<organism evidence="8 9">
    <name type="scientific">Rhizophlyctis rosea</name>
    <dbReference type="NCBI Taxonomy" id="64517"/>
    <lineage>
        <taxon>Eukaryota</taxon>
        <taxon>Fungi</taxon>
        <taxon>Fungi incertae sedis</taxon>
        <taxon>Chytridiomycota</taxon>
        <taxon>Chytridiomycota incertae sedis</taxon>
        <taxon>Chytridiomycetes</taxon>
        <taxon>Rhizophlyctidales</taxon>
        <taxon>Rhizophlyctidaceae</taxon>
        <taxon>Rhizophlyctis</taxon>
    </lineage>
</organism>
<dbReference type="PRINTS" id="PR00704">
    <property type="entry name" value="CALPAIN"/>
</dbReference>
<gene>
    <name evidence="8" type="primary">CAPN6</name>
    <name evidence="8" type="ORF">HK097_002781</name>
</gene>
<protein>
    <submittedName>
        <fullName evidence="8">Calpain-6</fullName>
    </submittedName>
</protein>
<feature type="region of interest" description="Disordered" evidence="6">
    <location>
        <begin position="241"/>
        <end position="262"/>
    </location>
</feature>
<comment type="caution">
    <text evidence="8">The sequence shown here is derived from an EMBL/GenBank/DDBJ whole genome shotgun (WGS) entry which is preliminary data.</text>
</comment>
<evidence type="ECO:0000256" key="2">
    <source>
        <dbReference type="ARBA" id="ARBA00022670"/>
    </source>
</evidence>
<keyword evidence="9" id="KW-1185">Reference proteome</keyword>
<evidence type="ECO:0000313" key="8">
    <source>
        <dbReference type="EMBL" id="KAJ3054046.1"/>
    </source>
</evidence>
<dbReference type="EMBL" id="JADGJD010000162">
    <property type="protein sequence ID" value="KAJ3054046.1"/>
    <property type="molecule type" value="Genomic_DNA"/>
</dbReference>
<dbReference type="Pfam" id="PF01067">
    <property type="entry name" value="Calpain_III"/>
    <property type="match status" value="2"/>
</dbReference>
<proteinExistence type="inferred from homology"/>
<name>A0AAD5SG95_9FUNG</name>
<feature type="domain" description="Calpain catalytic" evidence="7">
    <location>
        <begin position="45"/>
        <end position="128"/>
    </location>
</feature>
<keyword evidence="4" id="KW-0788">Thiol protease</keyword>
<dbReference type="Gene3D" id="3.90.70.10">
    <property type="entry name" value="Cysteine proteinases"/>
    <property type="match status" value="1"/>
</dbReference>
<dbReference type="InterPro" id="IPR022683">
    <property type="entry name" value="Calpain_III"/>
</dbReference>
<dbReference type="GO" id="GO:0006508">
    <property type="term" value="P:proteolysis"/>
    <property type="evidence" value="ECO:0007669"/>
    <property type="project" value="UniProtKB-KW"/>
</dbReference>
<keyword evidence="3" id="KW-0378">Hydrolase</keyword>
<evidence type="ECO:0000313" key="9">
    <source>
        <dbReference type="Proteomes" id="UP001212841"/>
    </source>
</evidence>
<dbReference type="SUPFAM" id="SSF54001">
    <property type="entry name" value="Cysteine proteinases"/>
    <property type="match status" value="1"/>
</dbReference>
<dbReference type="Pfam" id="PF00648">
    <property type="entry name" value="Peptidase_C2"/>
    <property type="match status" value="1"/>
</dbReference>
<evidence type="ECO:0000256" key="5">
    <source>
        <dbReference type="PROSITE-ProRule" id="PRU00239"/>
    </source>
</evidence>
<evidence type="ECO:0000256" key="1">
    <source>
        <dbReference type="ARBA" id="ARBA00007623"/>
    </source>
</evidence>
<feature type="region of interest" description="Disordered" evidence="6">
    <location>
        <begin position="503"/>
        <end position="524"/>
    </location>
</feature>
<dbReference type="Proteomes" id="UP001212841">
    <property type="component" value="Unassembled WGS sequence"/>
</dbReference>
<dbReference type="SMART" id="SM00720">
    <property type="entry name" value="calpain_III"/>
    <property type="match status" value="1"/>
</dbReference>
<dbReference type="AlphaFoldDB" id="A0AAD5SG95"/>
<reference evidence="8" key="1">
    <citation type="submission" date="2020-05" db="EMBL/GenBank/DDBJ databases">
        <title>Phylogenomic resolution of chytrid fungi.</title>
        <authorList>
            <person name="Stajich J.E."/>
            <person name="Amses K."/>
            <person name="Simmons R."/>
            <person name="Seto K."/>
            <person name="Myers J."/>
            <person name="Bonds A."/>
            <person name="Quandt C.A."/>
            <person name="Barry K."/>
            <person name="Liu P."/>
            <person name="Grigoriev I."/>
            <person name="Longcore J.E."/>
            <person name="James T.Y."/>
        </authorList>
    </citation>
    <scope>NUCLEOTIDE SEQUENCE</scope>
    <source>
        <strain evidence="8">JEL0318</strain>
    </source>
</reference>
<comment type="caution">
    <text evidence="5">Lacks conserved residue(s) required for the propagation of feature annotation.</text>
</comment>
<dbReference type="InterPro" id="IPR022684">
    <property type="entry name" value="Calpain_cysteine_protease"/>
</dbReference>
<dbReference type="PANTHER" id="PTHR10183:SF379">
    <property type="entry name" value="CALPAIN-5"/>
    <property type="match status" value="1"/>
</dbReference>